<dbReference type="Gene3D" id="1.10.3780.10">
    <property type="entry name" value="SusD-like"/>
    <property type="match status" value="1"/>
</dbReference>
<dbReference type="SUPFAM" id="SSF48452">
    <property type="entry name" value="TPR-like"/>
    <property type="match status" value="1"/>
</dbReference>
<dbReference type="InterPro" id="IPR012944">
    <property type="entry name" value="SusD_RagB_dom"/>
</dbReference>
<dbReference type="CDD" id="cd08977">
    <property type="entry name" value="SusD"/>
    <property type="match status" value="1"/>
</dbReference>
<protein>
    <submittedName>
        <fullName evidence="8">RagB/SusD family nutrient uptake outer membrane protein</fullName>
    </submittedName>
</protein>
<evidence type="ECO:0000256" key="1">
    <source>
        <dbReference type="ARBA" id="ARBA00004442"/>
    </source>
</evidence>
<comment type="caution">
    <text evidence="8">The sequence shown here is derived from an EMBL/GenBank/DDBJ whole genome shotgun (WGS) entry which is preliminary data.</text>
</comment>
<keyword evidence="9" id="KW-1185">Reference proteome</keyword>
<evidence type="ECO:0000256" key="5">
    <source>
        <dbReference type="ARBA" id="ARBA00023237"/>
    </source>
</evidence>
<feature type="signal peptide" evidence="6">
    <location>
        <begin position="1"/>
        <end position="19"/>
    </location>
</feature>
<feature type="domain" description="RagB/SusD" evidence="7">
    <location>
        <begin position="397"/>
        <end position="558"/>
    </location>
</feature>
<dbReference type="GO" id="GO:0009279">
    <property type="term" value="C:cell outer membrane"/>
    <property type="evidence" value="ECO:0007669"/>
    <property type="project" value="UniProtKB-SubCell"/>
</dbReference>
<sequence>MNKFLIRGLVVASTGLALTAGLSSCNDLTLEPKYERTPDKVYVDLASYRQVLAKVYGGFAVTGLGSDDNGASGGGDVQGIDEGTSDYIRQLWSAQVLSTDEGIIAWGDAGVRDWHNMNWTASNPLTRGLYYRIYYEIAIANEFIRESSDEKLNARLSGADVAQAKRYRAEARFLRAVAYMHVLDLYGGGPFVTDTDPAGVFTPPYRNRQQIFEYVESELLALSNDPDFADPRTNEYGRVDKAAAWGMLSRLYLNAQVYTASAPGLRDGTARYTEAATYAKRVIDVPGYALSTTAAGNIASGYGRLFLADNHTSPARNEIIWPVTFDANNTRSFGGTTFLVNGSTSPSNTAWKSKVGMPQGGWGGMRATKNLFNLFGADTARDTRGRFWTQGQTLEINDIGTFTEGYGVLKFRNVTSAGTQLGGSQSQSSIDYPMIRLGEMMLNYAEAVKRGGTGDAALALTYVNQLRARAYANATGSAITAAQLTTDYLLDERGRELFWEGFRRTDLIRYGKFTDGSYVWPWKGGTAAGRGVESFRALYPIPASDRAVNPNLPQNPGY</sequence>
<comment type="subcellular location">
    <subcellularLocation>
        <location evidence="1">Cell outer membrane</location>
    </subcellularLocation>
</comment>
<evidence type="ECO:0000256" key="3">
    <source>
        <dbReference type="ARBA" id="ARBA00022729"/>
    </source>
</evidence>
<dbReference type="AlphaFoldDB" id="A0A431U745"/>
<dbReference type="Gene3D" id="1.25.40.390">
    <property type="match status" value="1"/>
</dbReference>
<keyword evidence="4" id="KW-0472">Membrane</keyword>
<evidence type="ECO:0000313" key="8">
    <source>
        <dbReference type="EMBL" id="RTQ52141.1"/>
    </source>
</evidence>
<comment type="similarity">
    <text evidence="2">Belongs to the SusD family.</text>
</comment>
<evidence type="ECO:0000256" key="2">
    <source>
        <dbReference type="ARBA" id="ARBA00006275"/>
    </source>
</evidence>
<evidence type="ECO:0000259" key="7">
    <source>
        <dbReference type="Pfam" id="PF07980"/>
    </source>
</evidence>
<accession>A0A431U745</accession>
<dbReference type="InterPro" id="IPR011990">
    <property type="entry name" value="TPR-like_helical_dom_sf"/>
</dbReference>
<dbReference type="Gene3D" id="1.25.40.10">
    <property type="entry name" value="Tetratricopeptide repeat domain"/>
    <property type="match status" value="1"/>
</dbReference>
<evidence type="ECO:0000256" key="4">
    <source>
        <dbReference type="ARBA" id="ARBA00023136"/>
    </source>
</evidence>
<gene>
    <name evidence="8" type="ORF">EJV47_03705</name>
</gene>
<dbReference type="RefSeq" id="WP_126691798.1">
    <property type="nucleotide sequence ID" value="NZ_RXOF01000002.1"/>
</dbReference>
<keyword evidence="5" id="KW-0998">Cell outer membrane</keyword>
<reference evidence="8 9" key="1">
    <citation type="submission" date="2018-12" db="EMBL/GenBank/DDBJ databases">
        <title>Hymenobacter gummosus sp. nov., isolated from a spring.</title>
        <authorList>
            <person name="Nie L."/>
        </authorList>
    </citation>
    <scope>NUCLEOTIDE SEQUENCE [LARGE SCALE GENOMIC DNA]</scope>
    <source>
        <strain evidence="8 9">KCTC 52166</strain>
    </source>
</reference>
<name>A0A431U745_9BACT</name>
<evidence type="ECO:0000313" key="9">
    <source>
        <dbReference type="Proteomes" id="UP000282184"/>
    </source>
</evidence>
<dbReference type="EMBL" id="RXOF01000002">
    <property type="protein sequence ID" value="RTQ52141.1"/>
    <property type="molecule type" value="Genomic_DNA"/>
</dbReference>
<evidence type="ECO:0000256" key="6">
    <source>
        <dbReference type="SAM" id="SignalP"/>
    </source>
</evidence>
<dbReference type="PROSITE" id="PS51257">
    <property type="entry name" value="PROKAR_LIPOPROTEIN"/>
    <property type="match status" value="1"/>
</dbReference>
<dbReference type="OrthoDB" id="9792139at2"/>
<dbReference type="Pfam" id="PF07980">
    <property type="entry name" value="SusD_RagB"/>
    <property type="match status" value="1"/>
</dbReference>
<feature type="chain" id="PRO_5019446125" evidence="6">
    <location>
        <begin position="20"/>
        <end position="558"/>
    </location>
</feature>
<proteinExistence type="inferred from homology"/>
<dbReference type="Proteomes" id="UP000282184">
    <property type="component" value="Unassembled WGS sequence"/>
</dbReference>
<keyword evidence="3 6" id="KW-0732">Signal</keyword>
<organism evidence="8 9">
    <name type="scientific">Hymenobacter gummosus</name>
    <dbReference type="NCBI Taxonomy" id="1776032"/>
    <lineage>
        <taxon>Bacteria</taxon>
        <taxon>Pseudomonadati</taxon>
        <taxon>Bacteroidota</taxon>
        <taxon>Cytophagia</taxon>
        <taxon>Cytophagales</taxon>
        <taxon>Hymenobacteraceae</taxon>
        <taxon>Hymenobacter</taxon>
    </lineage>
</organism>